<evidence type="ECO:0000313" key="8">
    <source>
        <dbReference type="Proteomes" id="UP000230447"/>
    </source>
</evidence>
<name>A0A2G9ZE47_9BACT</name>
<dbReference type="GO" id="GO:0005829">
    <property type="term" value="C:cytosol"/>
    <property type="evidence" value="ECO:0007669"/>
    <property type="project" value="TreeGrafter"/>
</dbReference>
<dbReference type="Proteomes" id="UP000230447">
    <property type="component" value="Unassembled WGS sequence"/>
</dbReference>
<dbReference type="GO" id="GO:0003743">
    <property type="term" value="F:translation initiation factor activity"/>
    <property type="evidence" value="ECO:0007669"/>
    <property type="project" value="UniProtKB-UniRule"/>
</dbReference>
<dbReference type="Pfam" id="PF01176">
    <property type="entry name" value="eIF-1a"/>
    <property type="match status" value="1"/>
</dbReference>
<sequence>MENRQQSEENNKVNGHVEEALPSLLFRVKLENGKQVLAHLAGKLRIHHIKILPGDKVLVETTPYDENRGRIVYRMK</sequence>
<keyword evidence="4" id="KW-0694">RNA-binding</keyword>
<evidence type="ECO:0000256" key="1">
    <source>
        <dbReference type="ARBA" id="ARBA00010939"/>
    </source>
</evidence>
<dbReference type="GO" id="GO:0019843">
    <property type="term" value="F:rRNA binding"/>
    <property type="evidence" value="ECO:0007669"/>
    <property type="project" value="UniProtKB-UniRule"/>
</dbReference>
<protein>
    <recommendedName>
        <fullName evidence="4 5">Translation initiation factor IF-1</fullName>
    </recommendedName>
</protein>
<dbReference type="HAMAP" id="MF_00075">
    <property type="entry name" value="IF_1"/>
    <property type="match status" value="1"/>
</dbReference>
<dbReference type="GO" id="GO:0043022">
    <property type="term" value="F:ribosome binding"/>
    <property type="evidence" value="ECO:0007669"/>
    <property type="project" value="UniProtKB-UniRule"/>
</dbReference>
<gene>
    <name evidence="4" type="primary">infA</name>
    <name evidence="7" type="ORF">COX24_03490</name>
</gene>
<dbReference type="NCBIfam" id="TIGR00008">
    <property type="entry name" value="infA"/>
    <property type="match status" value="1"/>
</dbReference>
<organism evidence="7 8">
    <name type="scientific">bacterium (Candidatus Gribaldobacteria) CG23_combo_of_CG06-09_8_20_14_all_37_87_8</name>
    <dbReference type="NCBI Taxonomy" id="2014278"/>
    <lineage>
        <taxon>Bacteria</taxon>
        <taxon>Candidatus Gribaldobacteria</taxon>
    </lineage>
</organism>
<evidence type="ECO:0000256" key="5">
    <source>
        <dbReference type="NCBIfam" id="TIGR00008"/>
    </source>
</evidence>
<dbReference type="AlphaFoldDB" id="A0A2G9ZE47"/>
<reference evidence="7 8" key="1">
    <citation type="submission" date="2017-09" db="EMBL/GenBank/DDBJ databases">
        <title>Depth-based differentiation of microbial function through sediment-hosted aquifers and enrichment of novel symbionts in the deep terrestrial subsurface.</title>
        <authorList>
            <person name="Probst A.J."/>
            <person name="Ladd B."/>
            <person name="Jarett J.K."/>
            <person name="Geller-Mcgrath D.E."/>
            <person name="Sieber C.M."/>
            <person name="Emerson J.B."/>
            <person name="Anantharaman K."/>
            <person name="Thomas B.C."/>
            <person name="Malmstrom R."/>
            <person name="Stieglmeier M."/>
            <person name="Klingl A."/>
            <person name="Woyke T."/>
            <person name="Ryan C.M."/>
            <person name="Banfield J.F."/>
        </authorList>
    </citation>
    <scope>NUCLEOTIDE SEQUENCE [LARGE SCALE GENOMIC DNA]</scope>
    <source>
        <strain evidence="7">CG23_combo_of_CG06-09_8_20_14_all_37_87_8</strain>
    </source>
</reference>
<comment type="subcellular location">
    <subcellularLocation>
        <location evidence="4">Cytoplasm</location>
    </subcellularLocation>
</comment>
<feature type="domain" description="S1-like" evidence="6">
    <location>
        <begin position="1"/>
        <end position="76"/>
    </location>
</feature>
<comment type="caution">
    <text evidence="7">The sequence shown here is derived from an EMBL/GenBank/DDBJ whole genome shotgun (WGS) entry which is preliminary data.</text>
</comment>
<evidence type="ECO:0000256" key="2">
    <source>
        <dbReference type="ARBA" id="ARBA00022540"/>
    </source>
</evidence>
<comment type="similarity">
    <text evidence="1 4">Belongs to the IF-1 family.</text>
</comment>
<evidence type="ECO:0000256" key="4">
    <source>
        <dbReference type="HAMAP-Rule" id="MF_00075"/>
    </source>
</evidence>
<comment type="subunit">
    <text evidence="4">Component of the 30S ribosomal translation pre-initiation complex which assembles on the 30S ribosome in the order IF-2 and IF-3, IF-1 and N-formylmethionyl-tRNA(fMet); mRNA recruitment can occur at any time during PIC assembly.</text>
</comment>
<keyword evidence="4" id="KW-0699">rRNA-binding</keyword>
<proteinExistence type="inferred from homology"/>
<dbReference type="InterPro" id="IPR012340">
    <property type="entry name" value="NA-bd_OB-fold"/>
</dbReference>
<keyword evidence="3 4" id="KW-0648">Protein biosynthesis</keyword>
<evidence type="ECO:0000256" key="3">
    <source>
        <dbReference type="ARBA" id="ARBA00022917"/>
    </source>
</evidence>
<keyword evidence="2 4" id="KW-0396">Initiation factor</keyword>
<dbReference type="Gene3D" id="2.40.50.140">
    <property type="entry name" value="Nucleic acid-binding proteins"/>
    <property type="match status" value="1"/>
</dbReference>
<dbReference type="InterPro" id="IPR006196">
    <property type="entry name" value="RNA-binding_domain_S1_IF1"/>
</dbReference>
<dbReference type="SUPFAM" id="SSF50249">
    <property type="entry name" value="Nucleic acid-binding proteins"/>
    <property type="match status" value="1"/>
</dbReference>
<dbReference type="FunFam" id="2.40.50.140:FF:000002">
    <property type="entry name" value="Translation initiation factor IF-1"/>
    <property type="match status" value="1"/>
</dbReference>
<dbReference type="CDD" id="cd04451">
    <property type="entry name" value="S1_IF1"/>
    <property type="match status" value="1"/>
</dbReference>
<dbReference type="PANTHER" id="PTHR33370">
    <property type="entry name" value="TRANSLATION INITIATION FACTOR IF-1, CHLOROPLASTIC"/>
    <property type="match status" value="1"/>
</dbReference>
<dbReference type="InterPro" id="IPR004368">
    <property type="entry name" value="TIF_IF1"/>
</dbReference>
<evidence type="ECO:0000259" key="6">
    <source>
        <dbReference type="PROSITE" id="PS50832"/>
    </source>
</evidence>
<keyword evidence="4" id="KW-0963">Cytoplasm</keyword>
<dbReference type="PANTHER" id="PTHR33370:SF1">
    <property type="entry name" value="TRANSLATION INITIATION FACTOR IF-1, CHLOROPLASTIC"/>
    <property type="match status" value="1"/>
</dbReference>
<evidence type="ECO:0000313" key="7">
    <source>
        <dbReference type="EMBL" id="PIP31459.1"/>
    </source>
</evidence>
<accession>A0A2G9ZE47</accession>
<dbReference type="PROSITE" id="PS50832">
    <property type="entry name" value="S1_IF1_TYPE"/>
    <property type="match status" value="1"/>
</dbReference>
<dbReference type="EMBL" id="PCSB01000072">
    <property type="protein sequence ID" value="PIP31459.1"/>
    <property type="molecule type" value="Genomic_DNA"/>
</dbReference>
<comment type="function">
    <text evidence="4">One of the essential components for the initiation of protein synthesis. Stabilizes the binding of IF-2 and IF-3 on the 30S subunit to which N-formylmethionyl-tRNA(fMet) subsequently binds. Helps modulate mRNA selection, yielding the 30S pre-initiation complex (PIC). Upon addition of the 50S ribosomal subunit IF-1, IF-2 and IF-3 are released leaving the mature 70S translation initiation complex.</text>
</comment>